<gene>
    <name evidence="2" type="ORF">LF41_1162</name>
</gene>
<evidence type="ECO:0000313" key="3">
    <source>
        <dbReference type="Proteomes" id="UP000030518"/>
    </source>
</evidence>
<dbReference type="AlphaFoldDB" id="A0A0A2X5X6"/>
<name>A0A0A2X5X6_9GAMM</name>
<organism evidence="2 3">
    <name type="scientific">Lysobacter dokdonensis DS-58</name>
    <dbReference type="NCBI Taxonomy" id="1300345"/>
    <lineage>
        <taxon>Bacteria</taxon>
        <taxon>Pseudomonadati</taxon>
        <taxon>Pseudomonadota</taxon>
        <taxon>Gammaproteobacteria</taxon>
        <taxon>Lysobacterales</taxon>
        <taxon>Lysobacteraceae</taxon>
        <taxon>Noviluteimonas</taxon>
    </lineage>
</organism>
<evidence type="ECO:0000313" key="2">
    <source>
        <dbReference type="EMBL" id="KGQ20624.1"/>
    </source>
</evidence>
<feature type="region of interest" description="Disordered" evidence="1">
    <location>
        <begin position="1"/>
        <end position="21"/>
    </location>
</feature>
<evidence type="ECO:0000256" key="1">
    <source>
        <dbReference type="SAM" id="MobiDB-lite"/>
    </source>
</evidence>
<sequence>MALNPMKPDESTMAQRLGATTRRITEAVGQVRDTALMRPLQALDQAHASAQQAAGNFVRDFGASYTAGKPVTAPPSFGSSRRAASALNAGASTPTGAGSTPSGGAPTPPRPNFAGAQGNFRLLPLPALRPGDANTFTGANGVTQVVQSSVAAPVSRPAFTAPSIAPVDVPGVTGQSESTAQRAGREASISEIGSQLFQLRGKNTRSARDVSSDLIRTQADLTNTAGNQAVALKAANSEAQTRASLAALDRQGVNDLGVTAVRADNERASLLDAGDTERERIKHERPSLLRDRDGGYLLVNPAQGVARPVLSNGQQVRGLVEGAITPVDRLASLQEELAASQQSLAPDAVRIEALQRQVDQVRAGTSGNATPNPIRPGSYEEFLAKARAVNPRASDADIRAYYDKTYGGGRKEGAP</sequence>
<keyword evidence="3" id="KW-1185">Reference proteome</keyword>
<dbReference type="Proteomes" id="UP000030518">
    <property type="component" value="Unassembled WGS sequence"/>
</dbReference>
<dbReference type="RefSeq" id="WP_152599848.1">
    <property type="nucleotide sequence ID" value="NZ_JRKJ01000002.1"/>
</dbReference>
<reference evidence="2 3" key="1">
    <citation type="submission" date="2014-09" db="EMBL/GenBank/DDBJ databases">
        <title>Genome sequences of Lysobacter dokdonensis DS-58.</title>
        <authorList>
            <person name="Kim J.F."/>
            <person name="Kwak M.-J."/>
        </authorList>
    </citation>
    <scope>NUCLEOTIDE SEQUENCE [LARGE SCALE GENOMIC DNA]</scope>
    <source>
        <strain evidence="2 3">DS-58</strain>
    </source>
</reference>
<dbReference type="PATRIC" id="fig|1300345.3.peg.467"/>
<feature type="region of interest" description="Disordered" evidence="1">
    <location>
        <begin position="71"/>
        <end position="118"/>
    </location>
</feature>
<proteinExistence type="predicted"/>
<comment type="caution">
    <text evidence="2">The sequence shown here is derived from an EMBL/GenBank/DDBJ whole genome shotgun (WGS) entry which is preliminary data.</text>
</comment>
<accession>A0A0A2X5X6</accession>
<protein>
    <submittedName>
        <fullName evidence="2">Uncharacterized protein</fullName>
    </submittedName>
</protein>
<feature type="compositionally biased region" description="Low complexity" evidence="1">
    <location>
        <begin position="89"/>
        <end position="105"/>
    </location>
</feature>
<dbReference type="EMBL" id="JRKJ01000002">
    <property type="protein sequence ID" value="KGQ20624.1"/>
    <property type="molecule type" value="Genomic_DNA"/>
</dbReference>